<dbReference type="AlphaFoldDB" id="A0A1H0IFG1"/>
<sequence length="114" mass="12016">MVTRADGSSEEDGRVARPAAGHRGSALRLVQAERRALVVGAVGDAADLRHRLDVVGLAAQLGDPEHGRVDVRVCKWIRGWVGRVCLAAPAPAAPLVITWWSSPIGLVSQPNTPA</sequence>
<evidence type="ECO:0000313" key="2">
    <source>
        <dbReference type="EMBL" id="SDO30133.1"/>
    </source>
</evidence>
<dbReference type="Proteomes" id="UP000199691">
    <property type="component" value="Unassembled WGS sequence"/>
</dbReference>
<keyword evidence="3" id="KW-1185">Reference proteome</keyword>
<evidence type="ECO:0000313" key="3">
    <source>
        <dbReference type="Proteomes" id="UP000199691"/>
    </source>
</evidence>
<proteinExistence type="predicted"/>
<dbReference type="EMBL" id="FNIX01000002">
    <property type="protein sequence ID" value="SDO30133.1"/>
    <property type="molecule type" value="Genomic_DNA"/>
</dbReference>
<feature type="region of interest" description="Disordered" evidence="1">
    <location>
        <begin position="1"/>
        <end position="23"/>
    </location>
</feature>
<gene>
    <name evidence="2" type="ORF">SAMN05421507_10282</name>
</gene>
<accession>A0A1H0IFG1</accession>
<name>A0A1H0IFG1_9PSEU</name>
<evidence type="ECO:0000256" key="1">
    <source>
        <dbReference type="SAM" id="MobiDB-lite"/>
    </source>
</evidence>
<reference evidence="3" key="1">
    <citation type="submission" date="2016-10" db="EMBL/GenBank/DDBJ databases">
        <authorList>
            <person name="Varghese N."/>
            <person name="Submissions S."/>
        </authorList>
    </citation>
    <scope>NUCLEOTIDE SEQUENCE [LARGE SCALE GENOMIC DNA]</scope>
    <source>
        <strain evidence="3">CGMCC 4.6609</strain>
    </source>
</reference>
<protein>
    <submittedName>
        <fullName evidence="2">Uncharacterized protein</fullName>
    </submittedName>
</protein>
<organism evidence="2 3">
    <name type="scientific">Lentzea jiangxiensis</name>
    <dbReference type="NCBI Taxonomy" id="641025"/>
    <lineage>
        <taxon>Bacteria</taxon>
        <taxon>Bacillati</taxon>
        <taxon>Actinomycetota</taxon>
        <taxon>Actinomycetes</taxon>
        <taxon>Pseudonocardiales</taxon>
        <taxon>Pseudonocardiaceae</taxon>
        <taxon>Lentzea</taxon>
    </lineage>
</organism>